<dbReference type="Proteomes" id="UP000095300">
    <property type="component" value="Unassembled WGS sequence"/>
</dbReference>
<dbReference type="KEGG" id="scac:106086655"/>
<proteinExistence type="predicted"/>
<evidence type="ECO:0000256" key="1">
    <source>
        <dbReference type="SAM" id="SignalP"/>
    </source>
</evidence>
<gene>
    <name evidence="2" type="primary">106086655</name>
</gene>
<dbReference type="OrthoDB" id="7988102at2759"/>
<feature type="chain" id="PRO_5009328016" description="Invertebrate defensins family profile domain-containing protein" evidence="1">
    <location>
        <begin position="25"/>
        <end position="72"/>
    </location>
</feature>
<dbReference type="EnsemblMetazoa" id="SCAU015369-RA">
    <property type="protein sequence ID" value="SCAU015369-PA"/>
    <property type="gene ID" value="SCAU015369"/>
</dbReference>
<accession>A0A1I8QAG7</accession>
<feature type="signal peptide" evidence="1">
    <location>
        <begin position="1"/>
        <end position="24"/>
    </location>
</feature>
<dbReference type="VEuPathDB" id="VectorBase:SCAU015369"/>
<sequence length="72" mass="8000">MKLFLKFLFLACLLANLQLHKANAVANVEELSQMALPNLCEQPGDLCSLRCQILGGRDGRCNKAKMCYCNPL</sequence>
<reference evidence="2" key="1">
    <citation type="submission" date="2020-05" db="UniProtKB">
        <authorList>
            <consortium name="EnsemblMetazoa"/>
        </authorList>
    </citation>
    <scope>IDENTIFICATION</scope>
    <source>
        <strain evidence="2">USDA</strain>
    </source>
</reference>
<dbReference type="AlphaFoldDB" id="A0A1I8QAG7"/>
<protein>
    <recommendedName>
        <fullName evidence="4">Invertebrate defensins family profile domain-containing protein</fullName>
    </recommendedName>
</protein>
<name>A0A1I8QAG7_STOCA</name>
<keyword evidence="3" id="KW-1185">Reference proteome</keyword>
<evidence type="ECO:0008006" key="4">
    <source>
        <dbReference type="Google" id="ProtNLM"/>
    </source>
</evidence>
<evidence type="ECO:0000313" key="2">
    <source>
        <dbReference type="EnsemblMetazoa" id="SCAU015369-PA"/>
    </source>
</evidence>
<keyword evidence="1" id="KW-0732">Signal</keyword>
<evidence type="ECO:0000313" key="3">
    <source>
        <dbReference type="Proteomes" id="UP000095300"/>
    </source>
</evidence>
<organism evidence="2 3">
    <name type="scientific">Stomoxys calcitrans</name>
    <name type="common">Stable fly</name>
    <name type="synonym">Conops calcitrans</name>
    <dbReference type="NCBI Taxonomy" id="35570"/>
    <lineage>
        <taxon>Eukaryota</taxon>
        <taxon>Metazoa</taxon>
        <taxon>Ecdysozoa</taxon>
        <taxon>Arthropoda</taxon>
        <taxon>Hexapoda</taxon>
        <taxon>Insecta</taxon>
        <taxon>Pterygota</taxon>
        <taxon>Neoptera</taxon>
        <taxon>Endopterygota</taxon>
        <taxon>Diptera</taxon>
        <taxon>Brachycera</taxon>
        <taxon>Muscomorpha</taxon>
        <taxon>Muscoidea</taxon>
        <taxon>Muscidae</taxon>
        <taxon>Stomoxys</taxon>
    </lineage>
</organism>